<dbReference type="Pfam" id="PF11239">
    <property type="entry name" value="DUF3040"/>
    <property type="match status" value="1"/>
</dbReference>
<keyword evidence="1" id="KW-0472">Membrane</keyword>
<accession>A0ABY7K3Q8</accession>
<keyword evidence="1" id="KW-1133">Transmembrane helix</keyword>
<keyword evidence="3" id="KW-1185">Reference proteome</keyword>
<sequence length="132" mass="14679">MSLSEHEQQILAELERDLDAPTPSAASRVRAWHRPVHWSSPAGRTTRHTLGLVGVTLLAHGVTGAGNLAVAAAVCGYVLVVVAAYAAVCAWYRRRLDAPDRRRRPLRRWLLRVLPGLRRFRPGPGLRYARDT</sequence>
<dbReference type="EMBL" id="CP097463">
    <property type="protein sequence ID" value="WAX57974.1"/>
    <property type="molecule type" value="Genomic_DNA"/>
</dbReference>
<gene>
    <name evidence="2" type="ORF">M6B22_04205</name>
</gene>
<protein>
    <submittedName>
        <fullName evidence="2">DUF3040 domain-containing protein</fullName>
    </submittedName>
</protein>
<evidence type="ECO:0000313" key="3">
    <source>
        <dbReference type="Proteomes" id="UP001164693"/>
    </source>
</evidence>
<keyword evidence="1" id="KW-0812">Transmembrane</keyword>
<dbReference type="RefSeq" id="WP_269444522.1">
    <property type="nucleotide sequence ID" value="NZ_CP097463.1"/>
</dbReference>
<evidence type="ECO:0000256" key="1">
    <source>
        <dbReference type="SAM" id="Phobius"/>
    </source>
</evidence>
<reference evidence="2" key="1">
    <citation type="submission" date="2022-05" db="EMBL/GenBank/DDBJ databases">
        <title>Jatrophihabitans sp. SB3-54 whole genome sequence.</title>
        <authorList>
            <person name="Suh M.K."/>
            <person name="Eom M.K."/>
            <person name="Kim J.S."/>
            <person name="Kim H.S."/>
            <person name="Do H.E."/>
            <person name="Shin Y.K."/>
            <person name="Lee J.-S."/>
        </authorList>
    </citation>
    <scope>NUCLEOTIDE SEQUENCE</scope>
    <source>
        <strain evidence="2">SB3-54</strain>
    </source>
</reference>
<proteinExistence type="predicted"/>
<dbReference type="InterPro" id="IPR021401">
    <property type="entry name" value="DUF3040"/>
</dbReference>
<feature type="transmembrane region" description="Helical" evidence="1">
    <location>
        <begin position="68"/>
        <end position="92"/>
    </location>
</feature>
<organism evidence="2 3">
    <name type="scientific">Jatrophihabitans cynanchi</name>
    <dbReference type="NCBI Taxonomy" id="2944128"/>
    <lineage>
        <taxon>Bacteria</taxon>
        <taxon>Bacillati</taxon>
        <taxon>Actinomycetota</taxon>
        <taxon>Actinomycetes</taxon>
        <taxon>Jatrophihabitantales</taxon>
        <taxon>Jatrophihabitantaceae</taxon>
        <taxon>Jatrophihabitans</taxon>
    </lineage>
</organism>
<evidence type="ECO:0000313" key="2">
    <source>
        <dbReference type="EMBL" id="WAX57974.1"/>
    </source>
</evidence>
<dbReference type="Proteomes" id="UP001164693">
    <property type="component" value="Chromosome"/>
</dbReference>
<name>A0ABY7K3Q8_9ACTN</name>